<dbReference type="PANTHER" id="PTHR11616">
    <property type="entry name" value="SODIUM/CHLORIDE DEPENDENT TRANSPORTER"/>
    <property type="match status" value="1"/>
</dbReference>
<evidence type="ECO:0000256" key="9">
    <source>
        <dbReference type="SAM" id="MobiDB-lite"/>
    </source>
</evidence>
<evidence type="ECO:0000313" key="11">
    <source>
        <dbReference type="Proteomes" id="UP000095281"/>
    </source>
</evidence>
<keyword evidence="7" id="KW-0479">Metal-binding</keyword>
<evidence type="ECO:0000256" key="5">
    <source>
        <dbReference type="ARBA" id="ARBA00022989"/>
    </source>
</evidence>
<feature type="transmembrane region" description="Helical" evidence="10">
    <location>
        <begin position="95"/>
        <end position="120"/>
    </location>
</feature>
<feature type="binding site" evidence="7">
    <location>
        <position position="303"/>
    </location>
    <ligand>
        <name>Na(+)</name>
        <dbReference type="ChEBI" id="CHEBI:29101"/>
        <label>1</label>
    </ligand>
</feature>
<feature type="binding site" evidence="7">
    <location>
        <position position="26"/>
    </location>
    <ligand>
        <name>Na(+)</name>
        <dbReference type="ChEBI" id="CHEBI:29101"/>
        <label>1</label>
    </ligand>
</feature>
<evidence type="ECO:0000256" key="3">
    <source>
        <dbReference type="ARBA" id="ARBA00022692"/>
    </source>
</evidence>
<dbReference type="PANTHER" id="PTHR11616:SF326">
    <property type="entry name" value="SODIUM-DEPENDENT TRANSPORTER SNF-5"/>
    <property type="match status" value="1"/>
</dbReference>
<evidence type="ECO:0000256" key="1">
    <source>
        <dbReference type="ARBA" id="ARBA00004141"/>
    </source>
</evidence>
<name>A0A1I8B443_MELHA</name>
<evidence type="ECO:0000313" key="12">
    <source>
        <dbReference type="WBParaSite" id="MhA1_Contig1301.frz3.fgene1"/>
    </source>
</evidence>
<feature type="binding site" evidence="7">
    <location>
        <position position="404"/>
    </location>
    <ligand>
        <name>Na(+)</name>
        <dbReference type="ChEBI" id="CHEBI:29101"/>
        <label>1</label>
    </ligand>
</feature>
<dbReference type="OMA" id="AQFWRYY"/>
<keyword evidence="8" id="KW-1015">Disulfide bond</keyword>
<protein>
    <submittedName>
        <fullName evidence="12">Transporter</fullName>
    </submittedName>
</protein>
<feature type="binding site" evidence="7">
    <location>
        <position position="33"/>
    </location>
    <ligand>
        <name>Na(+)</name>
        <dbReference type="ChEBI" id="CHEBI:29101"/>
        <label>1</label>
    </ligand>
</feature>
<dbReference type="GO" id="GO:0005886">
    <property type="term" value="C:plasma membrane"/>
    <property type="evidence" value="ECO:0007669"/>
    <property type="project" value="TreeGrafter"/>
</dbReference>
<feature type="transmembrane region" description="Helical" evidence="10">
    <location>
        <begin position="466"/>
        <end position="487"/>
    </location>
</feature>
<dbReference type="PROSITE" id="PS50267">
    <property type="entry name" value="NA_NEUROTRAN_SYMP_3"/>
    <property type="match status" value="1"/>
</dbReference>
<keyword evidence="2" id="KW-0813">Transport</keyword>
<feature type="transmembrane region" description="Helical" evidence="10">
    <location>
        <begin position="387"/>
        <end position="408"/>
    </location>
</feature>
<keyword evidence="7" id="KW-0915">Sodium</keyword>
<dbReference type="SUPFAM" id="SSF161070">
    <property type="entry name" value="SNF-like"/>
    <property type="match status" value="1"/>
</dbReference>
<feature type="transmembrane region" description="Helical" evidence="10">
    <location>
        <begin position="329"/>
        <end position="353"/>
    </location>
</feature>
<keyword evidence="11" id="KW-1185">Reference proteome</keyword>
<feature type="transmembrane region" description="Helical" evidence="10">
    <location>
        <begin position="295"/>
        <end position="317"/>
    </location>
</feature>
<dbReference type="InterPro" id="IPR000175">
    <property type="entry name" value="Na/ntran_symport"/>
</dbReference>
<evidence type="ECO:0000256" key="2">
    <source>
        <dbReference type="ARBA" id="ARBA00022448"/>
    </source>
</evidence>
<evidence type="ECO:0000256" key="8">
    <source>
        <dbReference type="PIRSR" id="PIRSR600175-2"/>
    </source>
</evidence>
<feature type="transmembrane region" description="Helical" evidence="10">
    <location>
        <begin position="429"/>
        <end position="454"/>
    </location>
</feature>
<dbReference type="Proteomes" id="UP000095281">
    <property type="component" value="Unplaced"/>
</dbReference>
<dbReference type="GO" id="GO:0043005">
    <property type="term" value="C:neuron projection"/>
    <property type="evidence" value="ECO:0007669"/>
    <property type="project" value="TreeGrafter"/>
</dbReference>
<comment type="subcellular location">
    <subcellularLocation>
        <location evidence="1">Membrane</location>
        <topology evidence="1">Multi-pass membrane protein</topology>
    </subcellularLocation>
</comment>
<dbReference type="PRINTS" id="PR00176">
    <property type="entry name" value="NANEUSMPORT"/>
</dbReference>
<feature type="transmembrane region" description="Helical" evidence="10">
    <location>
        <begin position="249"/>
        <end position="275"/>
    </location>
</feature>
<feature type="transmembrane region" description="Helical" evidence="10">
    <location>
        <begin position="49"/>
        <end position="67"/>
    </location>
</feature>
<keyword evidence="6 10" id="KW-0472">Membrane</keyword>
<evidence type="ECO:0000256" key="6">
    <source>
        <dbReference type="ARBA" id="ARBA00023136"/>
    </source>
</evidence>
<dbReference type="GO" id="GO:0005332">
    <property type="term" value="F:gamma-aminobutyric acid:sodium:chloride symporter activity"/>
    <property type="evidence" value="ECO:0007669"/>
    <property type="project" value="TreeGrafter"/>
</dbReference>
<dbReference type="AlphaFoldDB" id="A0A1I8B443"/>
<keyword evidence="4" id="KW-0769">Symport</keyword>
<dbReference type="WBParaSite" id="MhA1_Contig1301.frz3.fgene1">
    <property type="protein sequence ID" value="MhA1_Contig1301.frz3.fgene1"/>
    <property type="gene ID" value="MhA1_Contig1301.frz3.fgene1"/>
</dbReference>
<dbReference type="InterPro" id="IPR037272">
    <property type="entry name" value="SNS_sf"/>
</dbReference>
<feature type="binding site" evidence="7">
    <location>
        <position position="28"/>
    </location>
    <ligand>
        <name>Na(+)</name>
        <dbReference type="ChEBI" id="CHEBI:29101"/>
        <label>1</label>
    </ligand>
</feature>
<feature type="transmembrane region" description="Helical" evidence="10">
    <location>
        <begin position="217"/>
        <end position="237"/>
    </location>
</feature>
<proteinExistence type="predicted"/>
<evidence type="ECO:0000256" key="7">
    <source>
        <dbReference type="PIRSR" id="PIRSR600175-1"/>
    </source>
</evidence>
<dbReference type="NCBIfam" id="NF037979">
    <property type="entry name" value="Na_transp"/>
    <property type="match status" value="1"/>
</dbReference>
<feature type="region of interest" description="Disordered" evidence="9">
    <location>
        <begin position="630"/>
        <end position="649"/>
    </location>
</feature>
<accession>A0A1I8B443</accession>
<evidence type="ECO:0000256" key="10">
    <source>
        <dbReference type="SAM" id="Phobius"/>
    </source>
</evidence>
<feature type="transmembrane region" description="Helical" evidence="10">
    <location>
        <begin position="508"/>
        <end position="532"/>
    </location>
</feature>
<keyword evidence="3 10" id="KW-0812">Transmembrane</keyword>
<sequence>MESTSKNIHERAQWSSDWQFILTCIGYAVGLGNLWRFPSLAYEHGGGAFLIPYLICSFIVGLPLLHLEMSLGQFSQSGTAVAYGRIRPLFHGIGWGMSAMSLIVSVYYNVILAWVLIYLWTIITGRSGEWASCRNDFNTIYCQSTLEDRFCIEEFSKKSQNVLAFYFNGSCHSSNDVLTKKFKKEIFSKLSAVSPAEEFFENYVLEKTSKLNEFGGINLKVALALAIAWLLTGLVLVKGVKMMGKISYFTATIPYVIIVILFIRGITLDGASIGLDYYIFHPDFSVILDPVTWRAAATQVCYSLSVGFGGILSLSSYNPRTHNCYRDAFIITMADGFMSIFGGTAVFSVLGFMSKQLDAEIQTVVQSGTGLAFIAYPEAMSRMPLPWLWSFLFFLMLFILGISSQFGLAEVMCTAIYDQFPIVRPYRGWLSFGVCGTLFLAGLIMCTRSGIFFFNIFNDYSASFSLLLMVILEIILIIYIYGLPNFVEDLRSMFGYPRTWIGRLFGPTGYYIQGIWCFLAPLQITFVVVLFTQISHNLTYGKGKRLYEYPNWAIGLGWLISIIPILLLPIMAIYNLLKFKRKGKNWKELFKLQPKWPSYEKRNIIEKPFCHLLSKLNPISSRRVEPFNEENNKSFSTHKRENKEINNNSKINEETKVKIQSKTISLHF</sequence>
<feature type="transmembrane region" description="Helical" evidence="10">
    <location>
        <begin position="552"/>
        <end position="577"/>
    </location>
</feature>
<feature type="compositionally biased region" description="Basic and acidic residues" evidence="9">
    <location>
        <begin position="630"/>
        <end position="644"/>
    </location>
</feature>
<feature type="binding site" evidence="7">
    <location>
        <position position="29"/>
    </location>
    <ligand>
        <name>Na(+)</name>
        <dbReference type="ChEBI" id="CHEBI:29101"/>
        <label>1</label>
    </ligand>
</feature>
<feature type="disulfide bond" evidence="8">
    <location>
        <begin position="133"/>
        <end position="142"/>
    </location>
</feature>
<keyword evidence="5 10" id="KW-1133">Transmembrane helix</keyword>
<reference evidence="12" key="1">
    <citation type="submission" date="2016-11" db="UniProtKB">
        <authorList>
            <consortium name="WormBaseParasite"/>
        </authorList>
    </citation>
    <scope>IDENTIFICATION</scope>
</reference>
<dbReference type="Pfam" id="PF00209">
    <property type="entry name" value="SNF"/>
    <property type="match status" value="1"/>
</dbReference>
<evidence type="ECO:0000256" key="4">
    <source>
        <dbReference type="ARBA" id="ARBA00022847"/>
    </source>
</evidence>
<feature type="transmembrane region" description="Helical" evidence="10">
    <location>
        <begin position="20"/>
        <end position="37"/>
    </location>
</feature>
<organism evidence="11 12">
    <name type="scientific">Meloidogyne hapla</name>
    <name type="common">Root-knot nematode worm</name>
    <dbReference type="NCBI Taxonomy" id="6305"/>
    <lineage>
        <taxon>Eukaryota</taxon>
        <taxon>Metazoa</taxon>
        <taxon>Ecdysozoa</taxon>
        <taxon>Nematoda</taxon>
        <taxon>Chromadorea</taxon>
        <taxon>Rhabditida</taxon>
        <taxon>Tylenchina</taxon>
        <taxon>Tylenchomorpha</taxon>
        <taxon>Tylenchoidea</taxon>
        <taxon>Meloidogynidae</taxon>
        <taxon>Meloidogyninae</taxon>
        <taxon>Meloidogyne</taxon>
    </lineage>
</organism>
<feature type="binding site" evidence="7">
    <location>
        <position position="400"/>
    </location>
    <ligand>
        <name>Na(+)</name>
        <dbReference type="ChEBI" id="CHEBI:29101"/>
        <label>1</label>
    </ligand>
</feature>
<dbReference type="GO" id="GO:0046872">
    <property type="term" value="F:metal ion binding"/>
    <property type="evidence" value="ECO:0007669"/>
    <property type="project" value="UniProtKB-KW"/>
</dbReference>